<dbReference type="Pfam" id="PF13302">
    <property type="entry name" value="Acetyltransf_3"/>
    <property type="match status" value="1"/>
</dbReference>
<evidence type="ECO:0000313" key="2">
    <source>
        <dbReference type="Proteomes" id="UP000093355"/>
    </source>
</evidence>
<dbReference type="Gene3D" id="3.40.630.30">
    <property type="match status" value="1"/>
</dbReference>
<gene>
    <name evidence="1" type="ORF">A7J15_04470</name>
</gene>
<reference evidence="1 2" key="1">
    <citation type="submission" date="2016-05" db="EMBL/GenBank/DDBJ databases">
        <authorList>
            <person name="Lavstsen T."/>
            <person name="Jespersen J.S."/>
        </authorList>
    </citation>
    <scope>NUCLEOTIDE SEQUENCE [LARGE SCALE GENOMIC DNA]</scope>
    <source>
        <strain evidence="1 2">YLB-01</strain>
    </source>
</reference>
<dbReference type="PANTHER" id="PTHR43792">
    <property type="entry name" value="GNAT FAMILY, PUTATIVE (AFU_ORTHOLOGUE AFUA_3G00765)-RELATED-RELATED"/>
    <property type="match status" value="1"/>
</dbReference>
<dbReference type="EMBL" id="LXMD01000021">
    <property type="protein sequence ID" value="OCG74779.1"/>
    <property type="molecule type" value="Genomic_DNA"/>
</dbReference>
<sequence length="186" mass="20692">MDPFVIRTGRLLLDQPEESDIDAIAEYCADPLFERYMVTPWPYSRDDAERFVREFVPAGWRADDEWTWAVRPGHGAPLMGMIGVRFALPDVGYWLGAPHRGRGVMSEALSAVVDAVLERGSADRIHWETRIGNHASARTAEKAGFAFTGSGPGHVPGRDGRRVDSWHGIYSRGMTHEPKPGWPPAP</sequence>
<proteinExistence type="predicted"/>
<organism evidence="1 2">
    <name type="scientific">Microbacterium sediminis</name>
    <dbReference type="NCBI Taxonomy" id="904291"/>
    <lineage>
        <taxon>Bacteria</taxon>
        <taxon>Bacillati</taxon>
        <taxon>Actinomycetota</taxon>
        <taxon>Actinomycetes</taxon>
        <taxon>Micrococcales</taxon>
        <taxon>Microbacteriaceae</taxon>
        <taxon>Microbacterium</taxon>
    </lineage>
</organism>
<dbReference type="InterPro" id="IPR051531">
    <property type="entry name" value="N-acetyltransferase"/>
</dbReference>
<dbReference type="STRING" id="904291.A7J15_04470"/>
<accession>A0A1B9NDU8</accession>
<dbReference type="SUPFAM" id="SSF55729">
    <property type="entry name" value="Acyl-CoA N-acyltransferases (Nat)"/>
    <property type="match status" value="1"/>
</dbReference>
<keyword evidence="2" id="KW-1185">Reference proteome</keyword>
<dbReference type="OrthoDB" id="9795188at2"/>
<protein>
    <submittedName>
        <fullName evidence="1">Uncharacterized protein</fullName>
    </submittedName>
</protein>
<comment type="caution">
    <text evidence="1">The sequence shown here is derived from an EMBL/GenBank/DDBJ whole genome shotgun (WGS) entry which is preliminary data.</text>
</comment>
<dbReference type="RefSeq" id="WP_067025083.1">
    <property type="nucleotide sequence ID" value="NZ_CP038256.1"/>
</dbReference>
<dbReference type="AlphaFoldDB" id="A0A1B9NDU8"/>
<dbReference type="Proteomes" id="UP000093355">
    <property type="component" value="Unassembled WGS sequence"/>
</dbReference>
<dbReference type="InterPro" id="IPR000182">
    <property type="entry name" value="GNAT_dom"/>
</dbReference>
<dbReference type="GO" id="GO:0016747">
    <property type="term" value="F:acyltransferase activity, transferring groups other than amino-acyl groups"/>
    <property type="evidence" value="ECO:0007669"/>
    <property type="project" value="InterPro"/>
</dbReference>
<dbReference type="PROSITE" id="PS51186">
    <property type="entry name" value="GNAT"/>
    <property type="match status" value="1"/>
</dbReference>
<name>A0A1B9NDU8_9MICO</name>
<evidence type="ECO:0000313" key="1">
    <source>
        <dbReference type="EMBL" id="OCG74779.1"/>
    </source>
</evidence>
<dbReference type="InterPro" id="IPR016181">
    <property type="entry name" value="Acyl_CoA_acyltransferase"/>
</dbReference>